<proteinExistence type="predicted"/>
<dbReference type="AlphaFoldDB" id="A0A6G1J2V5"/>
<dbReference type="Proteomes" id="UP000799291">
    <property type="component" value="Unassembled WGS sequence"/>
</dbReference>
<evidence type="ECO:0000256" key="1">
    <source>
        <dbReference type="SAM" id="MobiDB-lite"/>
    </source>
</evidence>
<organism evidence="2 3">
    <name type="scientific">Lentithecium fluviatile CBS 122367</name>
    <dbReference type="NCBI Taxonomy" id="1168545"/>
    <lineage>
        <taxon>Eukaryota</taxon>
        <taxon>Fungi</taxon>
        <taxon>Dikarya</taxon>
        <taxon>Ascomycota</taxon>
        <taxon>Pezizomycotina</taxon>
        <taxon>Dothideomycetes</taxon>
        <taxon>Pleosporomycetidae</taxon>
        <taxon>Pleosporales</taxon>
        <taxon>Massarineae</taxon>
        <taxon>Lentitheciaceae</taxon>
        <taxon>Lentithecium</taxon>
    </lineage>
</organism>
<evidence type="ECO:0000313" key="2">
    <source>
        <dbReference type="EMBL" id="KAF2684738.1"/>
    </source>
</evidence>
<keyword evidence="3" id="KW-1185">Reference proteome</keyword>
<feature type="region of interest" description="Disordered" evidence="1">
    <location>
        <begin position="1"/>
        <end position="29"/>
    </location>
</feature>
<dbReference type="EMBL" id="MU005580">
    <property type="protein sequence ID" value="KAF2684738.1"/>
    <property type="molecule type" value="Genomic_DNA"/>
</dbReference>
<accession>A0A6G1J2V5</accession>
<name>A0A6G1J2V5_9PLEO</name>
<protein>
    <submittedName>
        <fullName evidence="2">Uncharacterized protein</fullName>
    </submittedName>
</protein>
<gene>
    <name evidence="2" type="ORF">K458DRAFT_26182</name>
</gene>
<sequence>MTDGGAGCTPLPPSSSGWRHDRKPPPTSRISTMTLFDRLQALPCLATLKSLVNHLALTKASAAVDGSSTEQPSEVREPKAAGIVLHIFCEAFAREPPCHCAISPSHVVFRPLLTLSFAQRSTGWSVLAEVPSEHDPPAHTPQHPSFRLSKTASPHSIYHTSPPPLPPHAQTPVTQTVRPSMCSFGQLCT</sequence>
<feature type="region of interest" description="Disordered" evidence="1">
    <location>
        <begin position="132"/>
        <end position="173"/>
    </location>
</feature>
<reference evidence="2" key="1">
    <citation type="journal article" date="2020" name="Stud. Mycol.">
        <title>101 Dothideomycetes genomes: a test case for predicting lifestyles and emergence of pathogens.</title>
        <authorList>
            <person name="Haridas S."/>
            <person name="Albert R."/>
            <person name="Binder M."/>
            <person name="Bloem J."/>
            <person name="Labutti K."/>
            <person name="Salamov A."/>
            <person name="Andreopoulos B."/>
            <person name="Baker S."/>
            <person name="Barry K."/>
            <person name="Bills G."/>
            <person name="Bluhm B."/>
            <person name="Cannon C."/>
            <person name="Castanera R."/>
            <person name="Culley D."/>
            <person name="Daum C."/>
            <person name="Ezra D."/>
            <person name="Gonzalez J."/>
            <person name="Henrissat B."/>
            <person name="Kuo A."/>
            <person name="Liang C."/>
            <person name="Lipzen A."/>
            <person name="Lutzoni F."/>
            <person name="Magnuson J."/>
            <person name="Mondo S."/>
            <person name="Nolan M."/>
            <person name="Ohm R."/>
            <person name="Pangilinan J."/>
            <person name="Park H.-J."/>
            <person name="Ramirez L."/>
            <person name="Alfaro M."/>
            <person name="Sun H."/>
            <person name="Tritt A."/>
            <person name="Yoshinaga Y."/>
            <person name="Zwiers L.-H."/>
            <person name="Turgeon B."/>
            <person name="Goodwin S."/>
            <person name="Spatafora J."/>
            <person name="Crous P."/>
            <person name="Grigoriev I."/>
        </authorList>
    </citation>
    <scope>NUCLEOTIDE SEQUENCE</scope>
    <source>
        <strain evidence="2">CBS 122367</strain>
    </source>
</reference>
<evidence type="ECO:0000313" key="3">
    <source>
        <dbReference type="Proteomes" id="UP000799291"/>
    </source>
</evidence>